<organism evidence="1 2">
    <name type="scientific">Taxus chinensis</name>
    <name type="common">Chinese yew</name>
    <name type="synonym">Taxus wallichiana var. chinensis</name>
    <dbReference type="NCBI Taxonomy" id="29808"/>
    <lineage>
        <taxon>Eukaryota</taxon>
        <taxon>Viridiplantae</taxon>
        <taxon>Streptophyta</taxon>
        <taxon>Embryophyta</taxon>
        <taxon>Tracheophyta</taxon>
        <taxon>Spermatophyta</taxon>
        <taxon>Pinopsida</taxon>
        <taxon>Pinidae</taxon>
        <taxon>Conifers II</taxon>
        <taxon>Cupressales</taxon>
        <taxon>Taxaceae</taxon>
        <taxon>Taxus</taxon>
    </lineage>
</organism>
<evidence type="ECO:0000313" key="1">
    <source>
        <dbReference type="EMBL" id="KAH9312402.1"/>
    </source>
</evidence>
<accession>A0AA38FXC8</accession>
<dbReference type="AlphaFoldDB" id="A0AA38FXC8"/>
<keyword evidence="2" id="KW-1185">Reference proteome</keyword>
<feature type="non-terminal residue" evidence="1">
    <location>
        <position position="77"/>
    </location>
</feature>
<feature type="non-terminal residue" evidence="1">
    <location>
        <position position="1"/>
    </location>
</feature>
<dbReference type="Proteomes" id="UP000824469">
    <property type="component" value="Unassembled WGS sequence"/>
</dbReference>
<comment type="caution">
    <text evidence="1">The sequence shown here is derived from an EMBL/GenBank/DDBJ whole genome shotgun (WGS) entry which is preliminary data.</text>
</comment>
<reference evidence="1 2" key="1">
    <citation type="journal article" date="2021" name="Nat. Plants">
        <title>The Taxus genome provides insights into paclitaxel biosynthesis.</title>
        <authorList>
            <person name="Xiong X."/>
            <person name="Gou J."/>
            <person name="Liao Q."/>
            <person name="Li Y."/>
            <person name="Zhou Q."/>
            <person name="Bi G."/>
            <person name="Li C."/>
            <person name="Du R."/>
            <person name="Wang X."/>
            <person name="Sun T."/>
            <person name="Guo L."/>
            <person name="Liang H."/>
            <person name="Lu P."/>
            <person name="Wu Y."/>
            <person name="Zhang Z."/>
            <person name="Ro D.K."/>
            <person name="Shang Y."/>
            <person name="Huang S."/>
            <person name="Yan J."/>
        </authorList>
    </citation>
    <scope>NUCLEOTIDE SEQUENCE [LARGE SCALE GENOMIC DNA]</scope>
    <source>
        <strain evidence="1">Ta-2019</strain>
    </source>
</reference>
<evidence type="ECO:0000313" key="2">
    <source>
        <dbReference type="Proteomes" id="UP000824469"/>
    </source>
</evidence>
<sequence length="77" mass="8731">ANLIDEVIMEVNKTGVKEMNHEQEAQEISCFSPTSSLQKSDFLDEFELTSFMFENEATHGEGSVDLKVTMQEEETLL</sequence>
<proteinExistence type="predicted"/>
<gene>
    <name evidence="1" type="ORF">KI387_027437</name>
</gene>
<protein>
    <submittedName>
        <fullName evidence="1">Uncharacterized protein</fullName>
    </submittedName>
</protein>
<name>A0AA38FXC8_TAXCH</name>
<dbReference type="EMBL" id="JAHRHJ020000006">
    <property type="protein sequence ID" value="KAH9312402.1"/>
    <property type="molecule type" value="Genomic_DNA"/>
</dbReference>